<evidence type="ECO:0000313" key="2">
    <source>
        <dbReference type="Proteomes" id="UP001231649"/>
    </source>
</evidence>
<accession>A0ACC2QDH2</accession>
<dbReference type="EMBL" id="CM056796">
    <property type="protein sequence ID" value="KAJ8714045.1"/>
    <property type="molecule type" value="Genomic_DNA"/>
</dbReference>
<organism evidence="1 2">
    <name type="scientific">Mythimna loreyi</name>
    <dbReference type="NCBI Taxonomy" id="667449"/>
    <lineage>
        <taxon>Eukaryota</taxon>
        <taxon>Metazoa</taxon>
        <taxon>Ecdysozoa</taxon>
        <taxon>Arthropoda</taxon>
        <taxon>Hexapoda</taxon>
        <taxon>Insecta</taxon>
        <taxon>Pterygota</taxon>
        <taxon>Neoptera</taxon>
        <taxon>Endopterygota</taxon>
        <taxon>Lepidoptera</taxon>
        <taxon>Glossata</taxon>
        <taxon>Ditrysia</taxon>
        <taxon>Noctuoidea</taxon>
        <taxon>Noctuidae</taxon>
        <taxon>Noctuinae</taxon>
        <taxon>Hadenini</taxon>
        <taxon>Mythimna</taxon>
    </lineage>
</organism>
<evidence type="ECO:0000313" key="1">
    <source>
        <dbReference type="EMBL" id="KAJ8714045.1"/>
    </source>
</evidence>
<protein>
    <submittedName>
        <fullName evidence="1">Uncharacterized protein</fullName>
    </submittedName>
</protein>
<proteinExistence type="predicted"/>
<reference evidence="1" key="1">
    <citation type="submission" date="2023-03" db="EMBL/GenBank/DDBJ databases">
        <title>Chromosome-level genomes of two armyworms, Mythimna separata and Mythimna loreyi, provide insights into the biosynthesis and reception of sex pheromones.</title>
        <authorList>
            <person name="Zhao H."/>
        </authorList>
    </citation>
    <scope>NUCLEOTIDE SEQUENCE</scope>
    <source>
        <strain evidence="1">BeijingLab</strain>
    </source>
</reference>
<dbReference type="Proteomes" id="UP001231649">
    <property type="component" value="Chromosome 20"/>
</dbReference>
<sequence length="670" mass="73278">MRVRWWRGVLLCACALVLRSDALPPATLGDVVANAATSLNSMKVTGAWRRLSSTVSESVGLKHALRRLQNVPARAARLVHALVDRMRVGGGPLVSTQLGALRGRKLLTRTTAQMPYYSFKGIRYAQPPRGSLRFRPPAPLEPWSGVRDALEEGAVCPHRFMLFDTYKGDEDCLFLNVYTPALPDKMSGYNPKLAVMVWIHGGAFAMGSGNAFLYGPDHLVSAGVVLVTLNYRLGALGFLSLENDEVSGNMGLKDQVMALKWVRDNIEAFGGDPGRVTIFGESAGAASVHLHMLSPTSQGLFHAAIAQSGVAVAPWALAQEPRARAFELGRELGIDTNNTDELLGYLRATPSELLVKAGARLSSAPGKSADLQSTVALPFLPTLEKDGPDAFLTRPPADTLPGADVPFLTGYNAQEGIILFRRLQRYPKLLSELEQEFRRVVPPALRGHNDTLTDKIADAIRAFYFQKKPIENRNIDGLIDLFTDVMFLRPALETVRQQVASTRTSPTYLYRFAFDGALGLFKRMLGITHPGACHGDEMGYLFYFSRLNYRLDDDSPELAVSRRMVQMWTNFAKTGNPTPSVDYESVVDFSWPRVNDTETISYLDIDGNFTVRADPEPTRVQFWNRLYDDYAAGGHAALGHAAGGHAAGGDKAGGHADGGHSDNNTTLVDE</sequence>
<keyword evidence="2" id="KW-1185">Reference proteome</keyword>
<comment type="caution">
    <text evidence="1">The sequence shown here is derived from an EMBL/GenBank/DDBJ whole genome shotgun (WGS) entry which is preliminary data.</text>
</comment>
<gene>
    <name evidence="1" type="ORF">PYW08_007665</name>
</gene>
<name>A0ACC2QDH2_9NEOP</name>